<reference evidence="3" key="2">
    <citation type="submission" date="2025-08" db="UniProtKB">
        <authorList>
            <consortium name="Ensembl"/>
        </authorList>
    </citation>
    <scope>IDENTIFICATION</scope>
    <source>
        <strain evidence="3">Glennie</strain>
    </source>
</reference>
<proteinExistence type="predicted"/>
<dbReference type="SMART" id="SM00875">
    <property type="entry name" value="BACK"/>
    <property type="match status" value="1"/>
</dbReference>
<name>K7E8H0_ORNAN</name>
<dbReference type="Bgee" id="ENSOANG00000029288">
    <property type="expression patterns" value="Expressed in endometrium and 7 other cell types or tissues"/>
</dbReference>
<dbReference type="Ensembl" id="ENSOANT00000039071.2">
    <property type="protein sequence ID" value="ENSOANP00000029827.2"/>
    <property type="gene ID" value="ENSOANG00000029288.2"/>
</dbReference>
<dbReference type="FunCoup" id="K7E8H0">
    <property type="interactions" value="15"/>
</dbReference>
<reference evidence="3 4" key="1">
    <citation type="journal article" date="2008" name="Nature">
        <title>Genome analysis of the platypus reveals unique signatures of evolution.</title>
        <authorList>
            <person name="Warren W.C."/>
            <person name="Hillier L.W."/>
            <person name="Marshall Graves J.A."/>
            <person name="Birney E."/>
            <person name="Ponting C.P."/>
            <person name="Grutzner F."/>
            <person name="Belov K."/>
            <person name="Miller W."/>
            <person name="Clarke L."/>
            <person name="Chinwalla A.T."/>
            <person name="Yang S.P."/>
            <person name="Heger A."/>
            <person name="Locke D.P."/>
            <person name="Miethke P."/>
            <person name="Waters P.D."/>
            <person name="Veyrunes F."/>
            <person name="Fulton L."/>
            <person name="Fulton B."/>
            <person name="Graves T."/>
            <person name="Wallis J."/>
            <person name="Puente X.S."/>
            <person name="Lopez-Otin C."/>
            <person name="Ordonez G.R."/>
            <person name="Eichler E.E."/>
            <person name="Chen L."/>
            <person name="Cheng Z."/>
            <person name="Deakin J.E."/>
            <person name="Alsop A."/>
            <person name="Thompson K."/>
            <person name="Kirby P."/>
            <person name="Papenfuss A.T."/>
            <person name="Wakefield M.J."/>
            <person name="Olender T."/>
            <person name="Lancet D."/>
            <person name="Huttley G.A."/>
            <person name="Smit A.F."/>
            <person name="Pask A."/>
            <person name="Temple-Smith P."/>
            <person name="Batzer M.A."/>
            <person name="Walker J.A."/>
            <person name="Konkel M.K."/>
            <person name="Harris R.S."/>
            <person name="Whittington C.M."/>
            <person name="Wong E.S."/>
            <person name="Gemmell N.J."/>
            <person name="Buschiazzo E."/>
            <person name="Vargas Jentzsch I.M."/>
            <person name="Merkel A."/>
            <person name="Schmitz J."/>
            <person name="Zemann A."/>
            <person name="Churakov G."/>
            <person name="Kriegs J.O."/>
            <person name="Brosius J."/>
            <person name="Murchison E.P."/>
            <person name="Sachidanandam R."/>
            <person name="Smith C."/>
            <person name="Hannon G.J."/>
            <person name="Tsend-Ayush E."/>
            <person name="McMillan D."/>
            <person name="Attenborough R."/>
            <person name="Rens W."/>
            <person name="Ferguson-Smith M."/>
            <person name="Lefevre C.M."/>
            <person name="Sharp J.A."/>
            <person name="Nicholas K.R."/>
            <person name="Ray D.A."/>
            <person name="Kube M."/>
            <person name="Reinhardt R."/>
            <person name="Pringle T.H."/>
            <person name="Taylor J."/>
            <person name="Jones R.C."/>
            <person name="Nixon B."/>
            <person name="Dacheux J.L."/>
            <person name="Niwa H."/>
            <person name="Sekita Y."/>
            <person name="Huang X."/>
            <person name="Stark A."/>
            <person name="Kheradpour P."/>
            <person name="Kellis M."/>
            <person name="Flicek P."/>
            <person name="Chen Y."/>
            <person name="Webber C."/>
            <person name="Hardison R."/>
            <person name="Nelson J."/>
            <person name="Hallsworth-Pepin K."/>
            <person name="Delehaunty K."/>
            <person name="Markovic C."/>
            <person name="Minx P."/>
            <person name="Feng Y."/>
            <person name="Kremitzki C."/>
            <person name="Mitreva M."/>
            <person name="Glasscock J."/>
            <person name="Wylie T."/>
            <person name="Wohldmann P."/>
            <person name="Thiru P."/>
            <person name="Nhan M.N."/>
            <person name="Pohl C.S."/>
            <person name="Smith S.M."/>
            <person name="Hou S."/>
            <person name="Nefedov M."/>
            <person name="de Jong P.J."/>
            <person name="Renfree M.B."/>
            <person name="Mardis E.R."/>
            <person name="Wilson R.K."/>
        </authorList>
    </citation>
    <scope>NUCLEOTIDE SEQUENCE [LARGE SCALE GENOMIC DNA]</scope>
    <source>
        <strain evidence="3 4">Glennie</strain>
    </source>
</reference>
<feature type="compositionally biased region" description="Basic residues" evidence="1">
    <location>
        <begin position="313"/>
        <end position="326"/>
    </location>
</feature>
<dbReference type="InterPro" id="IPR011705">
    <property type="entry name" value="BACK"/>
</dbReference>
<feature type="region of interest" description="Disordered" evidence="1">
    <location>
        <begin position="309"/>
        <end position="334"/>
    </location>
</feature>
<feature type="domain" description="BTB" evidence="2">
    <location>
        <begin position="61"/>
        <end position="141"/>
    </location>
</feature>
<dbReference type="InterPro" id="IPR011333">
    <property type="entry name" value="SKP1/BTB/POZ_sf"/>
</dbReference>
<dbReference type="SUPFAM" id="SSF54695">
    <property type="entry name" value="POZ domain"/>
    <property type="match status" value="1"/>
</dbReference>
<dbReference type="OMA" id="AWRFHAL"/>
<keyword evidence="4" id="KW-1185">Reference proteome</keyword>
<dbReference type="InterPro" id="IPR000210">
    <property type="entry name" value="BTB/POZ_dom"/>
</dbReference>
<dbReference type="Gene3D" id="3.30.710.10">
    <property type="entry name" value="Potassium Channel Kv1.1, Chain A"/>
    <property type="match status" value="1"/>
</dbReference>
<dbReference type="CDD" id="cd18294">
    <property type="entry name" value="BTB_POZ_BTBD19"/>
    <property type="match status" value="1"/>
</dbReference>
<dbReference type="HOGENOM" id="CLU_1140256_0_0_1"/>
<dbReference type="Pfam" id="PF00651">
    <property type="entry name" value="BTB"/>
    <property type="match status" value="1"/>
</dbReference>
<dbReference type="Pfam" id="PF07707">
    <property type="entry name" value="BACK"/>
    <property type="match status" value="1"/>
</dbReference>
<sequence>MGAARAAARGPPPSSSLLLSPLSSAMAAKAAPAPAPGPTLRGDPAAFSAALRGLLNSPRFSDVTFLVGKERREVFAHRCLLASRCEYLGRLVEQKPPAPGGGGAPGRGPPPGEPVILDQVQPEVFLAVLEFLYTNSVPLNSRTALEVLTSAVEYGLKELRELCVDFVAESLDVELVCEALQVAVTFGLRVLQERCLGFIERHTQDVLGTRGFHELSAPALLPVLRSDRLDVDEAELIAATRRWAHVSSAVLGRPVGEVAWPAVGELRLALLSPRELSSLEEKNRQDQLIPVEQIAEAWKCHALQRGPAARGPQCRRRRGTRPREHHRFFDSPPK</sequence>
<dbReference type="PROSITE" id="PS50097">
    <property type="entry name" value="BTB"/>
    <property type="match status" value="1"/>
</dbReference>
<dbReference type="InParanoid" id="K7E8H0"/>
<dbReference type="InterPro" id="IPR042846">
    <property type="entry name" value="BTBD19"/>
</dbReference>
<dbReference type="STRING" id="9258.ENSOANP00000029827"/>
<dbReference type="Proteomes" id="UP000002279">
    <property type="component" value="Chromosome 18"/>
</dbReference>
<dbReference type="PANTHER" id="PTHR46965:SF1">
    <property type="entry name" value="BTB_POZ DOMAIN-CONTAINING PROTEIN 19"/>
    <property type="match status" value="1"/>
</dbReference>
<organism evidence="3 4">
    <name type="scientific">Ornithorhynchus anatinus</name>
    <name type="common">Duckbill platypus</name>
    <dbReference type="NCBI Taxonomy" id="9258"/>
    <lineage>
        <taxon>Eukaryota</taxon>
        <taxon>Metazoa</taxon>
        <taxon>Chordata</taxon>
        <taxon>Craniata</taxon>
        <taxon>Vertebrata</taxon>
        <taxon>Euteleostomi</taxon>
        <taxon>Mammalia</taxon>
        <taxon>Monotremata</taxon>
        <taxon>Ornithorhynchidae</taxon>
        <taxon>Ornithorhynchus</taxon>
    </lineage>
</organism>
<dbReference type="SMART" id="SM00225">
    <property type="entry name" value="BTB"/>
    <property type="match status" value="1"/>
</dbReference>
<dbReference type="AlphaFoldDB" id="K7E8H0"/>
<dbReference type="CDD" id="cd18494">
    <property type="entry name" value="BACK_BTBD19"/>
    <property type="match status" value="1"/>
</dbReference>
<evidence type="ECO:0000313" key="4">
    <source>
        <dbReference type="Proteomes" id="UP000002279"/>
    </source>
</evidence>
<protein>
    <submittedName>
        <fullName evidence="3">BTB domain containing 19</fullName>
    </submittedName>
</protein>
<dbReference type="eggNOG" id="KOG4350">
    <property type="taxonomic scope" value="Eukaryota"/>
</dbReference>
<dbReference type="Gene3D" id="1.25.40.420">
    <property type="match status" value="1"/>
</dbReference>
<evidence type="ECO:0000256" key="1">
    <source>
        <dbReference type="SAM" id="MobiDB-lite"/>
    </source>
</evidence>
<gene>
    <name evidence="3" type="primary">BTBD19</name>
</gene>
<evidence type="ECO:0000259" key="2">
    <source>
        <dbReference type="PROSITE" id="PS50097"/>
    </source>
</evidence>
<reference evidence="3" key="3">
    <citation type="submission" date="2025-09" db="UniProtKB">
        <authorList>
            <consortium name="Ensembl"/>
        </authorList>
    </citation>
    <scope>IDENTIFICATION</scope>
    <source>
        <strain evidence="3">Glennie</strain>
    </source>
</reference>
<accession>K7E8H0</accession>
<evidence type="ECO:0000313" key="3">
    <source>
        <dbReference type="Ensembl" id="ENSOANP00000029827.2"/>
    </source>
</evidence>
<dbReference type="PANTHER" id="PTHR46965">
    <property type="entry name" value="BTB/POZ DOMAIN-CONTAINING PROTEIN 19"/>
    <property type="match status" value="1"/>
</dbReference>
<dbReference type="GeneTree" id="ENSGT00940000162133"/>